<feature type="chain" id="PRO_5045998449" evidence="2">
    <location>
        <begin position="19"/>
        <end position="403"/>
    </location>
</feature>
<evidence type="ECO:0000256" key="2">
    <source>
        <dbReference type="SAM" id="SignalP"/>
    </source>
</evidence>
<dbReference type="RefSeq" id="WP_290253840.1">
    <property type="nucleotide sequence ID" value="NZ_JAUGQQ010000002.1"/>
</dbReference>
<dbReference type="Proteomes" id="UP001244787">
    <property type="component" value="Unassembled WGS sequence"/>
</dbReference>
<evidence type="ECO:0000313" key="5">
    <source>
        <dbReference type="Proteomes" id="UP001244787"/>
    </source>
</evidence>
<name>A0ABT8DEZ1_9FLAO</name>
<dbReference type="Pfam" id="PF13505">
    <property type="entry name" value="OMP_b-brl"/>
    <property type="match status" value="1"/>
</dbReference>
<dbReference type="InterPro" id="IPR027385">
    <property type="entry name" value="Beta-barrel_OMP"/>
</dbReference>
<evidence type="ECO:0000313" key="4">
    <source>
        <dbReference type="EMBL" id="MDN3723753.1"/>
    </source>
</evidence>
<comment type="caution">
    <text evidence="4">The sequence shown here is derived from an EMBL/GenBank/DDBJ whole genome shotgun (WGS) entry which is preliminary data.</text>
</comment>
<proteinExistence type="predicted"/>
<feature type="domain" description="Outer membrane protein beta-barrel" evidence="3">
    <location>
        <begin position="228"/>
        <end position="402"/>
    </location>
</feature>
<evidence type="ECO:0000259" key="3">
    <source>
        <dbReference type="Pfam" id="PF13505"/>
    </source>
</evidence>
<sequence>MKIKLLLATLLLSLPIFSQTNFEPGYIISDNGTKTQCLIKNEDWRANPTTFEYKLEENSEVKMGSIQNVTEFGSSNSFKFIKATVDIDQSTDVTNNLTDVRNPIMTNETLFLRVLAEGKASLYASERENIKRYFLKLENADIAQLVYKRYLISPSSIGTNEYYKQQLATALPCNDLNENSFENLQYKKGKLIRIITDYNRCKGSETIVYGNKEQSGLFNLTLRPGITFSSFSIKRQGEDGLDFEDKTGFRIGLEAEFVLPFNNGKWALFVEPTYRSYSSEATIVDNSLPTITKINVITIDYNSIELPLGGRYYMFLDSDSVFFLDAAVLFDVSNLNSKMESDLGGKYDLDVNADIAVALGVGYKFKNKYSVSARYHTPRQVLEYNNLSSAYNSFMLIAGYNFL</sequence>
<keyword evidence="1 2" id="KW-0732">Signal</keyword>
<evidence type="ECO:0000256" key="1">
    <source>
        <dbReference type="ARBA" id="ARBA00022729"/>
    </source>
</evidence>
<reference evidence="4 5" key="1">
    <citation type="submission" date="2023-06" db="EMBL/GenBank/DDBJ databases">
        <authorList>
            <person name="Ye Y.-Q."/>
            <person name="Du Z.-J."/>
        </authorList>
    </citation>
    <scope>NUCLEOTIDE SEQUENCE [LARGE SCALE GENOMIC DNA]</scope>
    <source>
        <strain evidence="4 5">SDUM287046</strain>
    </source>
</reference>
<gene>
    <name evidence="4" type="ORF">QRD02_05120</name>
</gene>
<keyword evidence="5" id="KW-1185">Reference proteome</keyword>
<protein>
    <submittedName>
        <fullName evidence="4">Outer membrane beta-barrel protein</fullName>
    </submittedName>
</protein>
<feature type="signal peptide" evidence="2">
    <location>
        <begin position="1"/>
        <end position="18"/>
    </location>
</feature>
<dbReference type="EMBL" id="JAUGQQ010000002">
    <property type="protein sequence ID" value="MDN3723753.1"/>
    <property type="molecule type" value="Genomic_DNA"/>
</dbReference>
<accession>A0ABT8DEZ1</accession>
<organism evidence="4 5">
    <name type="scientific">Aequorivita aurantiaca</name>
    <dbReference type="NCBI Taxonomy" id="3053356"/>
    <lineage>
        <taxon>Bacteria</taxon>
        <taxon>Pseudomonadati</taxon>
        <taxon>Bacteroidota</taxon>
        <taxon>Flavobacteriia</taxon>
        <taxon>Flavobacteriales</taxon>
        <taxon>Flavobacteriaceae</taxon>
        <taxon>Aequorivita</taxon>
    </lineage>
</organism>